<evidence type="ECO:0000313" key="3">
    <source>
        <dbReference type="EMBL" id="ERK28978.1"/>
    </source>
</evidence>
<dbReference type="InterPro" id="IPR009045">
    <property type="entry name" value="Zn_M74/Hedgehog-like"/>
</dbReference>
<keyword evidence="1" id="KW-0472">Membrane</keyword>
<dbReference type="PATRIC" id="fig|1294142.3.peg.3939"/>
<keyword evidence="3" id="KW-0121">Carboxypeptidase</keyword>
<dbReference type="GO" id="GO:0004180">
    <property type="term" value="F:carboxypeptidase activity"/>
    <property type="evidence" value="ECO:0007669"/>
    <property type="project" value="UniProtKB-KW"/>
</dbReference>
<keyword evidence="4" id="KW-1185">Reference proteome</keyword>
<organism evidence="3 4">
    <name type="scientific">Clostridium intestinale URNW</name>
    <dbReference type="NCBI Taxonomy" id="1294142"/>
    <lineage>
        <taxon>Bacteria</taxon>
        <taxon>Bacillati</taxon>
        <taxon>Bacillota</taxon>
        <taxon>Clostridia</taxon>
        <taxon>Eubacteriales</taxon>
        <taxon>Clostridiaceae</taxon>
        <taxon>Clostridium</taxon>
    </lineage>
</organism>
<dbReference type="SUPFAM" id="SSF55166">
    <property type="entry name" value="Hedgehog/DD-peptidase"/>
    <property type="match status" value="1"/>
</dbReference>
<protein>
    <submittedName>
        <fullName evidence="3">D-alanyl-D-alanine carboxypeptidase</fullName>
    </submittedName>
</protein>
<evidence type="ECO:0000256" key="1">
    <source>
        <dbReference type="SAM" id="Phobius"/>
    </source>
</evidence>
<feature type="domain" description="D-alanyl-D-alanine carboxypeptidase-like core" evidence="2">
    <location>
        <begin position="104"/>
        <end position="231"/>
    </location>
</feature>
<gene>
    <name evidence="3" type="ORF">CINTURNW_3775</name>
</gene>
<dbReference type="Pfam" id="PF02557">
    <property type="entry name" value="VanY"/>
    <property type="match status" value="1"/>
</dbReference>
<dbReference type="InterPro" id="IPR052179">
    <property type="entry name" value="DD-CPase-like"/>
</dbReference>
<dbReference type="GO" id="GO:0006508">
    <property type="term" value="P:proteolysis"/>
    <property type="evidence" value="ECO:0007669"/>
    <property type="project" value="InterPro"/>
</dbReference>
<sequence length="252" mass="28737">MKKLIYVVVVGVSTFLFITFTSPIFVQSKNQDSQVHENAEITAKNSMVSSEKANENKDISQNNERIISNVLLVNKSNKLSSEYVPENLKIPNVKFISYADPSVKKMENTAAHALEELFSEALKDGINLLAVSGYRPYRYQEGLYNNKVKSSGKIEADKYVAQPGASEHQTGLAMDVLSDEYSNLDSGFQNTRAYSWLKENSFKYGFVIRYTKEKENITKYNFEPWHLRYVGVEAATYMMKNNLALEEYVNKK</sequence>
<name>U2NIL0_9CLOT</name>
<feature type="transmembrane region" description="Helical" evidence="1">
    <location>
        <begin position="5"/>
        <end position="26"/>
    </location>
</feature>
<keyword evidence="3" id="KW-0645">Protease</keyword>
<dbReference type="HOGENOM" id="CLU_054193_5_0_9"/>
<evidence type="ECO:0000313" key="4">
    <source>
        <dbReference type="Proteomes" id="UP000016721"/>
    </source>
</evidence>
<keyword evidence="1" id="KW-1133">Transmembrane helix</keyword>
<dbReference type="Proteomes" id="UP000016721">
    <property type="component" value="Unassembled WGS sequence"/>
</dbReference>
<comment type="caution">
    <text evidence="3">The sequence shown here is derived from an EMBL/GenBank/DDBJ whole genome shotgun (WGS) entry which is preliminary data.</text>
</comment>
<proteinExistence type="predicted"/>
<dbReference type="InterPro" id="IPR058193">
    <property type="entry name" value="VanY/YodJ_core_dom"/>
</dbReference>
<dbReference type="CDD" id="cd14852">
    <property type="entry name" value="LD-carboxypeptidase"/>
    <property type="match status" value="1"/>
</dbReference>
<dbReference type="eggNOG" id="COG1876">
    <property type="taxonomic scope" value="Bacteria"/>
</dbReference>
<keyword evidence="1" id="KW-0812">Transmembrane</keyword>
<dbReference type="Gene3D" id="3.30.1380.10">
    <property type="match status" value="1"/>
</dbReference>
<dbReference type="AlphaFoldDB" id="U2NIL0"/>
<keyword evidence="3" id="KW-0378">Hydrolase</keyword>
<dbReference type="EMBL" id="APJA01000023">
    <property type="protein sequence ID" value="ERK28978.1"/>
    <property type="molecule type" value="Genomic_DNA"/>
</dbReference>
<dbReference type="InterPro" id="IPR003709">
    <property type="entry name" value="VanY-like_core_dom"/>
</dbReference>
<dbReference type="STRING" id="1294142.CINTURNW_3775"/>
<accession>U2NIL0</accession>
<evidence type="ECO:0000259" key="2">
    <source>
        <dbReference type="Pfam" id="PF02557"/>
    </source>
</evidence>
<dbReference type="PANTHER" id="PTHR34385:SF1">
    <property type="entry name" value="PEPTIDOGLYCAN L-ALANYL-D-GLUTAMATE ENDOPEPTIDASE CWLK"/>
    <property type="match status" value="1"/>
</dbReference>
<dbReference type="PANTHER" id="PTHR34385">
    <property type="entry name" value="D-ALANYL-D-ALANINE CARBOXYPEPTIDASE"/>
    <property type="match status" value="1"/>
</dbReference>
<dbReference type="RefSeq" id="WP_021803702.1">
    <property type="nucleotide sequence ID" value="NZ_KI273145.1"/>
</dbReference>
<reference evidence="3 4" key="1">
    <citation type="journal article" date="2013" name="Genome Announc.">
        <title>Draft Genome Sequence of the Hydrogen- and Ethanol-Producing Bacterium Clostridium intestinale Strain URNW.</title>
        <authorList>
            <person name="Lal S."/>
            <person name="Ramachandran U."/>
            <person name="Zhang X."/>
            <person name="Sparling R."/>
            <person name="Levin D.B."/>
        </authorList>
    </citation>
    <scope>NUCLEOTIDE SEQUENCE [LARGE SCALE GENOMIC DNA]</scope>
    <source>
        <strain evidence="3 4">URNW</strain>
    </source>
</reference>